<dbReference type="Gene3D" id="3.30.450.20">
    <property type="entry name" value="PAS domain"/>
    <property type="match status" value="1"/>
</dbReference>
<keyword evidence="6" id="KW-0808">Transferase</keyword>
<evidence type="ECO:0000259" key="14">
    <source>
        <dbReference type="PROSITE" id="PS50110"/>
    </source>
</evidence>
<evidence type="ECO:0000256" key="4">
    <source>
        <dbReference type="ARBA" id="ARBA00022553"/>
    </source>
</evidence>
<dbReference type="InterPro" id="IPR013654">
    <property type="entry name" value="PAS_2"/>
</dbReference>
<evidence type="ECO:0000256" key="8">
    <source>
        <dbReference type="ARBA" id="ARBA00022777"/>
    </source>
</evidence>
<dbReference type="GO" id="GO:0009584">
    <property type="term" value="P:detection of visible light"/>
    <property type="evidence" value="ECO:0007669"/>
    <property type="project" value="InterPro"/>
</dbReference>
<dbReference type="SMART" id="SM00911">
    <property type="entry name" value="HWE_HK"/>
    <property type="match status" value="1"/>
</dbReference>
<dbReference type="Gene3D" id="3.30.565.10">
    <property type="entry name" value="Histidine kinase-like ATPase, C-terminal domain"/>
    <property type="match status" value="1"/>
</dbReference>
<dbReference type="Pfam" id="PF08446">
    <property type="entry name" value="PAS_2"/>
    <property type="match status" value="1"/>
</dbReference>
<evidence type="ECO:0000256" key="7">
    <source>
        <dbReference type="ARBA" id="ARBA00022741"/>
    </source>
</evidence>
<evidence type="ECO:0000313" key="15">
    <source>
        <dbReference type="EMBL" id="NBG96072.1"/>
    </source>
</evidence>
<dbReference type="Gene3D" id="3.40.50.2300">
    <property type="match status" value="1"/>
</dbReference>
<dbReference type="InterPro" id="IPR001294">
    <property type="entry name" value="Phytochrome"/>
</dbReference>
<dbReference type="EC" id="2.7.13.3" evidence="2"/>
<evidence type="ECO:0000256" key="2">
    <source>
        <dbReference type="ARBA" id="ARBA00012438"/>
    </source>
</evidence>
<dbReference type="PANTHER" id="PTHR41523:SF7">
    <property type="entry name" value="HISTIDINE KINASE"/>
    <property type="match status" value="1"/>
</dbReference>
<dbReference type="InterPro" id="IPR036890">
    <property type="entry name" value="HATPase_C_sf"/>
</dbReference>
<dbReference type="PROSITE" id="PS50110">
    <property type="entry name" value="RESPONSE_REGULATORY"/>
    <property type="match status" value="1"/>
</dbReference>
<dbReference type="SUPFAM" id="SSF55785">
    <property type="entry name" value="PYP-like sensor domain (PAS domain)"/>
    <property type="match status" value="1"/>
</dbReference>
<dbReference type="OrthoDB" id="9760752at2"/>
<keyword evidence="5" id="KW-0716">Sensory transduction</keyword>
<evidence type="ECO:0000256" key="10">
    <source>
        <dbReference type="ARBA" id="ARBA00022991"/>
    </source>
</evidence>
<dbReference type="InterPro" id="IPR016132">
    <property type="entry name" value="Phyto_chromo_attachment"/>
</dbReference>
<dbReference type="SMART" id="SM00448">
    <property type="entry name" value="REC"/>
    <property type="match status" value="1"/>
</dbReference>
<dbReference type="GO" id="GO:0005524">
    <property type="term" value="F:ATP binding"/>
    <property type="evidence" value="ECO:0007669"/>
    <property type="project" value="UniProtKB-KW"/>
</dbReference>
<dbReference type="Proteomes" id="UP000470384">
    <property type="component" value="Unassembled WGS sequence"/>
</dbReference>
<dbReference type="PANTHER" id="PTHR41523">
    <property type="entry name" value="TWO-COMPONENT SYSTEM SENSOR PROTEIN"/>
    <property type="match status" value="1"/>
</dbReference>
<dbReference type="AlphaFoldDB" id="A0A845QBY3"/>
<evidence type="ECO:0000256" key="11">
    <source>
        <dbReference type="ARBA" id="ARBA00023170"/>
    </source>
</evidence>
<sequence>MRPKRKCLPLRDPDPTLAGEPVDLSNCDREPIHILGHVQDFGCLVAVSADWIIAHASTNCADKLGFDAEAMIGAPFGDIFPSGLAHDLRTRMQTLANQNASARLFSYPVFGDGRRFDVSIHASGHLTVLEFEPRADEPGDRDDAAQVQGLIARVARHDEMESMAREAARGLKLLCGFDRVMVYRFEEDDTGTVIAEAAGPGMESFLGLRYPASDIPKQARALYCRNMLRLIADVDGAIHPIIPDVMPNGDRLDLSLSVARAVSPIHLEYLRNMGVGASMSVSILRQGKLWGLFACHHNTPRYIDFEKRSAVELFGQLFNYELAQLEMNEELQQADKSRALHDRLMVKVSSGVDLATTLDTIGADIEEVIDFDGISIYSNGHYVAQGPAPTAEEFAGLARFLNTTQAGHIYSTDCISARYAKGDDFVERAAGMLALPISRQPRDYIVLFRRELVQTVSWAGNPDKPVEIGPHGSRLTPRKSFEAWQEVVRGRCAPWTRAERRAADALRVTLLEVVLKIADETNAVRKRAQEQQELLIAELNHRVRNILNLIRSIVAQGRGSGVSIDEYCRVLDNRIYALARAHDQLTGTKWSWVSLRSLIDNEITAFLMERAARVSVVGDDVDLSPSAFTCLALVVHELVTNSAKYGALSNETGTVDMAIARRPDGRLSITWREKGGPAVNAPTRRGFGTTIIERSVPFELKGEVDVRFKVTGMEADFVIPESYVREGAATSAGTVAADEEAAVDVRLDGPALVVEDNLIIAMDASDMLGDLGAEPVITASRVSDALRELDAHEFTFALLDVNLGEETSAAVARACAERGILTLMATGYGAEEAAVEDLPDLPTLQKPYTSEHLKSAIGKAQKAARGK</sequence>
<dbReference type="SUPFAM" id="SSF55781">
    <property type="entry name" value="GAF domain-like"/>
    <property type="match status" value="2"/>
</dbReference>
<dbReference type="SUPFAM" id="SSF52172">
    <property type="entry name" value="CheY-like"/>
    <property type="match status" value="1"/>
</dbReference>
<dbReference type="InterPro" id="IPR035965">
    <property type="entry name" value="PAS-like_dom_sf"/>
</dbReference>
<evidence type="ECO:0000259" key="13">
    <source>
        <dbReference type="PROSITE" id="PS50046"/>
    </source>
</evidence>
<evidence type="ECO:0000256" key="12">
    <source>
        <dbReference type="PROSITE-ProRule" id="PRU00169"/>
    </source>
</evidence>
<feature type="modified residue" description="4-aspartylphosphate" evidence="12">
    <location>
        <position position="800"/>
    </location>
</feature>
<organism evidence="15 16">
    <name type="scientific">Pyruvatibacter mobilis</name>
    <dbReference type="NCBI Taxonomy" id="1712261"/>
    <lineage>
        <taxon>Bacteria</taxon>
        <taxon>Pseudomonadati</taxon>
        <taxon>Pseudomonadota</taxon>
        <taxon>Alphaproteobacteria</taxon>
        <taxon>Hyphomicrobiales</taxon>
        <taxon>Parvibaculaceae</taxon>
        <taxon>Pyruvatibacter</taxon>
    </lineage>
</organism>
<evidence type="ECO:0000313" key="16">
    <source>
        <dbReference type="Proteomes" id="UP000470384"/>
    </source>
</evidence>
<dbReference type="Gene3D" id="3.30.450.40">
    <property type="match status" value="1"/>
</dbReference>
<dbReference type="InterPro" id="IPR001789">
    <property type="entry name" value="Sig_transdc_resp-reg_receiver"/>
</dbReference>
<protein>
    <recommendedName>
        <fullName evidence="2">histidine kinase</fullName>
        <ecNumber evidence="2">2.7.13.3</ecNumber>
    </recommendedName>
</protein>
<accession>A0A845QBY3</accession>
<evidence type="ECO:0000256" key="5">
    <source>
        <dbReference type="ARBA" id="ARBA00022606"/>
    </source>
</evidence>
<dbReference type="PRINTS" id="PR01033">
    <property type="entry name" value="PHYTOCHROME"/>
</dbReference>
<dbReference type="InterPro" id="IPR009219">
    <property type="entry name" value="Bactrphtchr_CheY"/>
</dbReference>
<comment type="caution">
    <text evidence="15">The sequence shown here is derived from an EMBL/GenBank/DDBJ whole genome shotgun (WGS) entry which is preliminary data.</text>
</comment>
<dbReference type="InterPro" id="IPR011102">
    <property type="entry name" value="Sig_transdc_His_kinase_HWE"/>
</dbReference>
<dbReference type="PROSITE" id="PS50046">
    <property type="entry name" value="PHYTOCHROME_2"/>
    <property type="match status" value="1"/>
</dbReference>
<keyword evidence="7" id="KW-0547">Nucleotide-binding</keyword>
<dbReference type="Pfam" id="PF07536">
    <property type="entry name" value="HWE_HK"/>
    <property type="match status" value="1"/>
</dbReference>
<dbReference type="Pfam" id="PF01590">
    <property type="entry name" value="GAF"/>
    <property type="match status" value="1"/>
</dbReference>
<dbReference type="InterPro" id="IPR011006">
    <property type="entry name" value="CheY-like_superfamily"/>
</dbReference>
<dbReference type="EMBL" id="WXYQ01000006">
    <property type="protein sequence ID" value="NBG96072.1"/>
    <property type="molecule type" value="Genomic_DNA"/>
</dbReference>
<dbReference type="GO" id="GO:0004673">
    <property type="term" value="F:protein histidine kinase activity"/>
    <property type="evidence" value="ECO:0007669"/>
    <property type="project" value="UniProtKB-EC"/>
</dbReference>
<dbReference type="Gene3D" id="3.30.450.270">
    <property type="match status" value="1"/>
</dbReference>
<dbReference type="InterPro" id="IPR003018">
    <property type="entry name" value="GAF"/>
</dbReference>
<dbReference type="GO" id="GO:0006355">
    <property type="term" value="P:regulation of DNA-templated transcription"/>
    <property type="evidence" value="ECO:0007669"/>
    <property type="project" value="InterPro"/>
</dbReference>
<keyword evidence="16" id="KW-1185">Reference proteome</keyword>
<keyword evidence="10" id="KW-0157">Chromophore</keyword>
<keyword evidence="11" id="KW-0675">Receptor</keyword>
<dbReference type="SMART" id="SM00065">
    <property type="entry name" value="GAF"/>
    <property type="match status" value="1"/>
</dbReference>
<evidence type="ECO:0000256" key="3">
    <source>
        <dbReference type="ARBA" id="ARBA00022543"/>
    </source>
</evidence>
<evidence type="ECO:0000256" key="6">
    <source>
        <dbReference type="ARBA" id="ARBA00022679"/>
    </source>
</evidence>
<dbReference type="InterPro" id="IPR013515">
    <property type="entry name" value="Phytochrome_cen-reg"/>
</dbReference>
<dbReference type="GO" id="GO:0000160">
    <property type="term" value="P:phosphorelay signal transduction system"/>
    <property type="evidence" value="ECO:0007669"/>
    <property type="project" value="InterPro"/>
</dbReference>
<dbReference type="InterPro" id="IPR029016">
    <property type="entry name" value="GAF-like_dom_sf"/>
</dbReference>
<keyword evidence="9" id="KW-0067">ATP-binding</keyword>
<dbReference type="Pfam" id="PF00360">
    <property type="entry name" value="PHY"/>
    <property type="match status" value="1"/>
</dbReference>
<keyword evidence="4 12" id="KW-0597">Phosphoprotein</keyword>
<dbReference type="GO" id="GO:0009881">
    <property type="term" value="F:photoreceptor activity"/>
    <property type="evidence" value="ECO:0007669"/>
    <property type="project" value="UniProtKB-KW"/>
</dbReference>
<name>A0A845QBY3_9HYPH</name>
<proteinExistence type="predicted"/>
<feature type="domain" description="Phytochrome chromophore attachment site" evidence="13">
    <location>
        <begin position="159"/>
        <end position="316"/>
    </location>
</feature>
<dbReference type="InterPro" id="IPR043150">
    <property type="entry name" value="Phytochrome_PHY_sf"/>
</dbReference>
<comment type="catalytic activity">
    <reaction evidence="1">
        <text>ATP + protein L-histidine = ADP + protein N-phospho-L-histidine.</text>
        <dbReference type="EC" id="2.7.13.3"/>
    </reaction>
</comment>
<gene>
    <name evidence="15" type="ORF">GTQ45_10050</name>
</gene>
<keyword evidence="3" id="KW-0600">Photoreceptor protein</keyword>
<keyword evidence="8" id="KW-0418">Kinase</keyword>
<feature type="domain" description="Response regulatory" evidence="14">
    <location>
        <begin position="750"/>
        <end position="861"/>
    </location>
</feature>
<evidence type="ECO:0000256" key="9">
    <source>
        <dbReference type="ARBA" id="ARBA00022840"/>
    </source>
</evidence>
<dbReference type="PIRSF" id="PIRSF036397">
    <property type="entry name" value="Bactrphtchrm_rec"/>
    <property type="match status" value="1"/>
</dbReference>
<evidence type="ECO:0000256" key="1">
    <source>
        <dbReference type="ARBA" id="ARBA00000085"/>
    </source>
</evidence>
<reference evidence="15 16" key="1">
    <citation type="journal article" date="2016" name="Int. J. Syst. Evol. Microbiol.">
        <title>Pyruvatibacter mobilis gen. nov., sp. nov., a marine bacterium from the culture broth of Picochlorum sp. 122.</title>
        <authorList>
            <person name="Wang G."/>
            <person name="Tang M."/>
            <person name="Wu H."/>
            <person name="Dai S."/>
            <person name="Li T."/>
            <person name="Chen C."/>
            <person name="He H."/>
            <person name="Fan J."/>
            <person name="Xiang W."/>
            <person name="Li X."/>
        </authorList>
    </citation>
    <scope>NUCLEOTIDE SEQUENCE [LARGE SCALE GENOMIC DNA]</scope>
    <source>
        <strain evidence="15 16">GYP-11</strain>
    </source>
</reference>